<reference evidence="2 3" key="1">
    <citation type="journal article" date="2024" name="Nat. Commun.">
        <title>Phylogenomics reveals the evolutionary origins of lichenization in chlorophyte algae.</title>
        <authorList>
            <person name="Puginier C."/>
            <person name="Libourel C."/>
            <person name="Otte J."/>
            <person name="Skaloud P."/>
            <person name="Haon M."/>
            <person name="Grisel S."/>
            <person name="Petersen M."/>
            <person name="Berrin J.G."/>
            <person name="Delaux P.M."/>
            <person name="Dal Grande F."/>
            <person name="Keller J."/>
        </authorList>
    </citation>
    <scope>NUCLEOTIDE SEQUENCE [LARGE SCALE GENOMIC DNA]</scope>
    <source>
        <strain evidence="2 3">SAG 2036</strain>
    </source>
</reference>
<comment type="caution">
    <text evidence="2">The sequence shown here is derived from an EMBL/GenBank/DDBJ whole genome shotgun (WGS) entry which is preliminary data.</text>
</comment>
<sequence length="123" mass="12563">MVAFTFICREKKGSWSASRYSEEEGELEADAESSSELQNKLYKLALENSSGGGVKTSFSHISPKSAVYQVIVGGAVAAAGGGGGGGASAAAGSAAPAAAAEKEEAKKEESEEEDEDMGFSLFD</sequence>
<feature type="region of interest" description="Disordered" evidence="1">
    <location>
        <begin position="80"/>
        <end position="123"/>
    </location>
</feature>
<dbReference type="Pfam" id="PF00428">
    <property type="entry name" value="Ribosomal_60s"/>
    <property type="match status" value="1"/>
</dbReference>
<dbReference type="PANTHER" id="PTHR47207:SF2">
    <property type="entry name" value="LARGE RIBOSOMAL SUBUNIT PROTEIN P3Y-RELATED"/>
    <property type="match status" value="1"/>
</dbReference>
<feature type="compositionally biased region" description="Basic and acidic residues" evidence="1">
    <location>
        <begin position="100"/>
        <end position="109"/>
    </location>
</feature>
<proteinExistence type="predicted"/>
<organism evidence="2 3">
    <name type="scientific">Symbiochloris irregularis</name>
    <dbReference type="NCBI Taxonomy" id="706552"/>
    <lineage>
        <taxon>Eukaryota</taxon>
        <taxon>Viridiplantae</taxon>
        <taxon>Chlorophyta</taxon>
        <taxon>core chlorophytes</taxon>
        <taxon>Trebouxiophyceae</taxon>
        <taxon>Trebouxiales</taxon>
        <taxon>Trebouxiaceae</taxon>
        <taxon>Symbiochloris</taxon>
    </lineage>
</organism>
<protein>
    <recommendedName>
        <fullName evidence="4">60S acidic ribosomal protein P3</fullName>
    </recommendedName>
</protein>
<feature type="compositionally biased region" description="Low complexity" evidence="1">
    <location>
        <begin position="88"/>
        <end position="99"/>
    </location>
</feature>
<name>A0AAW1NYM6_9CHLO</name>
<dbReference type="PANTHER" id="PTHR47207">
    <property type="entry name" value="60S ACIDIC RIBOSOMAL PROTEIN P3-1-RELATED"/>
    <property type="match status" value="1"/>
</dbReference>
<keyword evidence="3" id="KW-1185">Reference proteome</keyword>
<evidence type="ECO:0000313" key="3">
    <source>
        <dbReference type="Proteomes" id="UP001465755"/>
    </source>
</evidence>
<evidence type="ECO:0000256" key="1">
    <source>
        <dbReference type="SAM" id="MobiDB-lite"/>
    </source>
</evidence>
<dbReference type="EMBL" id="JALJOQ010000062">
    <property type="protein sequence ID" value="KAK9803124.1"/>
    <property type="molecule type" value="Genomic_DNA"/>
</dbReference>
<dbReference type="GO" id="GO:0003735">
    <property type="term" value="F:structural constituent of ribosome"/>
    <property type="evidence" value="ECO:0007669"/>
    <property type="project" value="InterPro"/>
</dbReference>
<evidence type="ECO:0008006" key="4">
    <source>
        <dbReference type="Google" id="ProtNLM"/>
    </source>
</evidence>
<dbReference type="Proteomes" id="UP001465755">
    <property type="component" value="Unassembled WGS sequence"/>
</dbReference>
<gene>
    <name evidence="2" type="ORF">WJX73_007964</name>
</gene>
<accession>A0AAW1NYM6</accession>
<dbReference type="AlphaFoldDB" id="A0AAW1NYM6"/>
<evidence type="ECO:0000313" key="2">
    <source>
        <dbReference type="EMBL" id="KAK9803124.1"/>
    </source>
</evidence>
<dbReference type="GO" id="GO:0005840">
    <property type="term" value="C:ribosome"/>
    <property type="evidence" value="ECO:0007669"/>
    <property type="project" value="InterPro"/>
</dbReference>
<dbReference type="InterPro" id="IPR044252">
    <property type="entry name" value="RPP3"/>
</dbReference>